<name>A0ABY6Z9H0_9BACL</name>
<keyword evidence="2" id="KW-1185">Reference proteome</keyword>
<protein>
    <recommendedName>
        <fullName evidence="3">Transcriptional regulator PadR-like family protein</fullName>
    </recommendedName>
</protein>
<keyword evidence="1" id="KW-0614">Plasmid</keyword>
<geneLocation type="plasmid" evidence="1 2">
    <name>unnamed1</name>
</geneLocation>
<dbReference type="EMBL" id="CP104065">
    <property type="protein sequence ID" value="WAH39355.1"/>
    <property type="molecule type" value="Genomic_DNA"/>
</dbReference>
<sequence>MKPSIKYAIISLLYNERDGLWEYEIYQRLKPHYARASLCAIREELIGFNTVGWVTITSLREHRGRLLRRFKLEPQHAPFIEHQLDTAAILAELNTIPVQHSNSVTT</sequence>
<reference evidence="1" key="1">
    <citation type="submission" date="2022-08" db="EMBL/GenBank/DDBJ databases">
        <title>Alicyclobacillus dauci DSM2870, complete genome.</title>
        <authorList>
            <person name="Wang Q."/>
            <person name="Cai R."/>
            <person name="Wang Z."/>
        </authorList>
    </citation>
    <scope>NUCLEOTIDE SEQUENCE</scope>
    <source>
        <strain evidence="1">DSM 28700</strain>
        <plasmid evidence="1">unnamed1</plasmid>
    </source>
</reference>
<dbReference type="RefSeq" id="WP_268047073.1">
    <property type="nucleotide sequence ID" value="NZ_CP104065.1"/>
</dbReference>
<accession>A0ABY6Z9H0</accession>
<evidence type="ECO:0000313" key="1">
    <source>
        <dbReference type="EMBL" id="WAH39355.1"/>
    </source>
</evidence>
<organism evidence="1 2">
    <name type="scientific">Alicyclobacillus dauci</name>
    <dbReference type="NCBI Taxonomy" id="1475485"/>
    <lineage>
        <taxon>Bacteria</taxon>
        <taxon>Bacillati</taxon>
        <taxon>Bacillota</taxon>
        <taxon>Bacilli</taxon>
        <taxon>Bacillales</taxon>
        <taxon>Alicyclobacillaceae</taxon>
        <taxon>Alicyclobacillus</taxon>
    </lineage>
</organism>
<proteinExistence type="predicted"/>
<dbReference type="Proteomes" id="UP001164803">
    <property type="component" value="Plasmid unnamed1"/>
</dbReference>
<gene>
    <name evidence="1" type="ORF">NZD86_23600</name>
</gene>
<evidence type="ECO:0008006" key="3">
    <source>
        <dbReference type="Google" id="ProtNLM"/>
    </source>
</evidence>
<evidence type="ECO:0000313" key="2">
    <source>
        <dbReference type="Proteomes" id="UP001164803"/>
    </source>
</evidence>